<evidence type="ECO:0000256" key="2">
    <source>
        <dbReference type="ARBA" id="ARBA00009085"/>
    </source>
</evidence>
<dbReference type="GO" id="GO:0016579">
    <property type="term" value="P:protein deubiquitination"/>
    <property type="evidence" value="ECO:0007669"/>
    <property type="project" value="InterPro"/>
</dbReference>
<dbReference type="SUPFAM" id="SSF54001">
    <property type="entry name" value="Cysteine proteinases"/>
    <property type="match status" value="1"/>
</dbReference>
<evidence type="ECO:0000256" key="3">
    <source>
        <dbReference type="ARBA" id="ARBA00022670"/>
    </source>
</evidence>
<dbReference type="InterPro" id="IPR050164">
    <property type="entry name" value="Peptidase_C19"/>
</dbReference>
<keyword evidence="4 8" id="KW-0833">Ubl conjugation pathway</keyword>
<dbReference type="GO" id="GO:0005829">
    <property type="term" value="C:cytosol"/>
    <property type="evidence" value="ECO:0007669"/>
    <property type="project" value="TreeGrafter"/>
</dbReference>
<feature type="domain" description="USP" evidence="10">
    <location>
        <begin position="142"/>
        <end position="500"/>
    </location>
</feature>
<reference evidence="11 12" key="1">
    <citation type="journal article" date="2020" name="bioRxiv">
        <title>Sequence and annotation of 42 cannabis genomes reveals extensive copy number variation in cannabinoid synthesis and pathogen resistance genes.</title>
        <authorList>
            <person name="Mckernan K.J."/>
            <person name="Helbert Y."/>
            <person name="Kane L.T."/>
            <person name="Ebling H."/>
            <person name="Zhang L."/>
            <person name="Liu B."/>
            <person name="Eaton Z."/>
            <person name="Mclaughlin S."/>
            <person name="Kingan S."/>
            <person name="Baybayan P."/>
            <person name="Concepcion G."/>
            <person name="Jordan M."/>
            <person name="Riva A."/>
            <person name="Barbazuk W."/>
            <person name="Harkins T."/>
        </authorList>
    </citation>
    <scope>NUCLEOTIDE SEQUENCE [LARGE SCALE GENOMIC DNA]</scope>
    <source>
        <strain evidence="12">cv. Jamaican Lion 4</strain>
        <tissue evidence="11">Leaf</tissue>
    </source>
</reference>
<keyword evidence="3 8" id="KW-0645">Protease</keyword>
<dbReference type="EMBL" id="JAATIQ010000002">
    <property type="protein sequence ID" value="KAF4404373.1"/>
    <property type="molecule type" value="Genomic_DNA"/>
</dbReference>
<evidence type="ECO:0000256" key="4">
    <source>
        <dbReference type="ARBA" id="ARBA00022786"/>
    </source>
</evidence>
<keyword evidence="6 8" id="KW-0788">Thiol protease</keyword>
<dbReference type="InterPro" id="IPR001394">
    <property type="entry name" value="Peptidase_C19_UCH"/>
</dbReference>
<dbReference type="PANTHER" id="PTHR24006:SF747">
    <property type="entry name" value="UBIQUITIN CARBOXYL-TERMINAL HYDROLASE 20"/>
    <property type="match status" value="1"/>
</dbReference>
<dbReference type="Gene3D" id="3.90.70.10">
    <property type="entry name" value="Cysteine proteinases"/>
    <property type="match status" value="1"/>
</dbReference>
<dbReference type="FunFam" id="3.90.70.10:FF:000116">
    <property type="entry name" value="Ubiquitin carboxyl-terminal hydrolase 20"/>
    <property type="match status" value="1"/>
</dbReference>
<evidence type="ECO:0000256" key="8">
    <source>
        <dbReference type="RuleBase" id="RU366025"/>
    </source>
</evidence>
<evidence type="ECO:0000256" key="6">
    <source>
        <dbReference type="ARBA" id="ARBA00022807"/>
    </source>
</evidence>
<gene>
    <name evidence="11" type="ORF">G4B88_014829</name>
</gene>
<dbReference type="PROSITE" id="PS50235">
    <property type="entry name" value="USP_3"/>
    <property type="match status" value="1"/>
</dbReference>
<organism evidence="11 12">
    <name type="scientific">Cannabis sativa</name>
    <name type="common">Hemp</name>
    <name type="synonym">Marijuana</name>
    <dbReference type="NCBI Taxonomy" id="3483"/>
    <lineage>
        <taxon>Eukaryota</taxon>
        <taxon>Viridiplantae</taxon>
        <taxon>Streptophyta</taxon>
        <taxon>Embryophyta</taxon>
        <taxon>Tracheophyta</taxon>
        <taxon>Spermatophyta</taxon>
        <taxon>Magnoliopsida</taxon>
        <taxon>eudicotyledons</taxon>
        <taxon>Gunneridae</taxon>
        <taxon>Pentapetalae</taxon>
        <taxon>rosids</taxon>
        <taxon>fabids</taxon>
        <taxon>Rosales</taxon>
        <taxon>Cannabaceae</taxon>
        <taxon>Cannabis</taxon>
    </lineage>
</organism>
<comment type="function">
    <text evidence="7 8">Recognizes and hydrolyzes the peptide bond at the C-terminal Gly of ubiquitin. Involved in the processing of poly-ubiquitin precursors as well as that of ubiquitinated proteins.</text>
</comment>
<evidence type="ECO:0000259" key="10">
    <source>
        <dbReference type="PROSITE" id="PS50235"/>
    </source>
</evidence>
<evidence type="ECO:0000256" key="5">
    <source>
        <dbReference type="ARBA" id="ARBA00022801"/>
    </source>
</evidence>
<proteinExistence type="inferred from homology"/>
<name>A0A7J6I9W8_CANSA</name>
<comment type="similarity">
    <text evidence="2 8">Belongs to the peptidase C19 family.</text>
</comment>
<dbReference type="Proteomes" id="UP000583929">
    <property type="component" value="Unassembled WGS sequence"/>
</dbReference>
<evidence type="ECO:0000256" key="7">
    <source>
        <dbReference type="ARBA" id="ARBA00037450"/>
    </source>
</evidence>
<dbReference type="EC" id="3.4.19.12" evidence="8"/>
<comment type="caution">
    <text evidence="11">The sequence shown here is derived from an EMBL/GenBank/DDBJ whole genome shotgun (WGS) entry which is preliminary data.</text>
</comment>
<keyword evidence="12" id="KW-1185">Reference proteome</keyword>
<dbReference type="Pfam" id="PF00443">
    <property type="entry name" value="UCH"/>
    <property type="match status" value="1"/>
</dbReference>
<keyword evidence="5 8" id="KW-0378">Hydrolase</keyword>
<evidence type="ECO:0000256" key="9">
    <source>
        <dbReference type="SAM" id="MobiDB-lite"/>
    </source>
</evidence>
<protein>
    <recommendedName>
        <fullName evidence="8">Ubiquitin carboxyl-terminal hydrolase</fullName>
        <ecNumber evidence="8">3.4.19.12</ecNumber>
    </recommendedName>
</protein>
<evidence type="ECO:0000313" key="12">
    <source>
        <dbReference type="Proteomes" id="UP000583929"/>
    </source>
</evidence>
<dbReference type="GO" id="GO:0004843">
    <property type="term" value="F:cysteine-type deubiquitinase activity"/>
    <property type="evidence" value="ECO:0007669"/>
    <property type="project" value="UniProtKB-UniRule"/>
</dbReference>
<dbReference type="PROSITE" id="PS00973">
    <property type="entry name" value="USP_2"/>
    <property type="match status" value="1"/>
</dbReference>
<dbReference type="AlphaFoldDB" id="A0A7J6I9W8"/>
<feature type="compositionally biased region" description="Pro residues" evidence="9">
    <location>
        <begin position="1"/>
        <end position="13"/>
    </location>
</feature>
<feature type="region of interest" description="Disordered" evidence="9">
    <location>
        <begin position="1"/>
        <end position="45"/>
    </location>
</feature>
<evidence type="ECO:0000256" key="1">
    <source>
        <dbReference type="ARBA" id="ARBA00000707"/>
    </source>
</evidence>
<dbReference type="PANTHER" id="PTHR24006">
    <property type="entry name" value="UBIQUITIN CARBOXYL-TERMINAL HYDROLASE"/>
    <property type="match status" value="1"/>
</dbReference>
<sequence>MDLQPPNPNPNPIPFFSYRSQPSSPQSDQAMPHQDLQQPRSSFDSQLAAIDDLSLASDSPLQTLLSSPPPHQPQPISVVDSKGSCLNGGDNLSYARFEDKEDHGDGNSPASPSYCVDPNRHWSSFDDNSFYLHKPKPSMVGAGLVNLGNTCFVNAVLQCFTHTVPLIKGLRSCKHELLCRSGYREFCVACSMYDHIQLSIDSSGGCISPWKFVDNLNSKYICFLGFEKKSIFAFLDLKRKVYLLSWICMIKEIGVHILVTLTYNQLDFSASFMRYNQEDAHEFLQCFLDKLEMCFLTPKTGEISLNPPVDNLVQKVFGGRLISRLQCCNCGHCSNNFEPLIDLSLEIENVDSLPSALESFTSEEKIGDSDSKFTCEHCKEEVAVVKQLLLDQVPSVAVFHLKRFKNDGSYVEKIDKHVNFPLELDLQSYTTGASSDDDELMYDLYGIVVHVGLSSMFGHYFSFVRSAPDTWHRLDDSKVTRVEEEFVLSQDAYILFYARRGTPWFSSLIDAEMNCLDPAILSTSPQSVLDAAENNCPLPNSAYIYDASVALDAVSLLPNLSFVDETCVAKPIGKNDSQGVESSEVKVNEPIRENDCEGAGISEVKASDVNCNATTIRENGCQGVESGEVKTSGHEIFHPLTPPRSPSPELFALKTPVSLGSGFQIPRGHLKSEERTTLRKRLSNKVPDDSKTKEAIRFISKSMPSSRAGKLMEAMYRPQSAAGASRKKKRLDSPCKRAGSSNVRHKSSHGSVVHPVAAVLR</sequence>
<dbReference type="GO" id="GO:0006508">
    <property type="term" value="P:proteolysis"/>
    <property type="evidence" value="ECO:0007669"/>
    <property type="project" value="UniProtKB-KW"/>
</dbReference>
<dbReference type="InterPro" id="IPR018200">
    <property type="entry name" value="USP_CS"/>
</dbReference>
<dbReference type="GO" id="GO:0005634">
    <property type="term" value="C:nucleus"/>
    <property type="evidence" value="ECO:0007669"/>
    <property type="project" value="TreeGrafter"/>
</dbReference>
<dbReference type="InterPro" id="IPR038765">
    <property type="entry name" value="Papain-like_cys_pep_sf"/>
</dbReference>
<feature type="region of interest" description="Disordered" evidence="9">
    <location>
        <begin position="716"/>
        <end position="761"/>
    </location>
</feature>
<accession>A0A7J6I9W8</accession>
<comment type="catalytic activity">
    <reaction evidence="1 8">
        <text>Thiol-dependent hydrolysis of ester, thioester, amide, peptide and isopeptide bonds formed by the C-terminal Gly of ubiquitin (a 76-residue protein attached to proteins as an intracellular targeting signal).</text>
        <dbReference type="EC" id="3.4.19.12"/>
    </reaction>
</comment>
<feature type="compositionally biased region" description="Polar residues" evidence="9">
    <location>
        <begin position="18"/>
        <end position="45"/>
    </location>
</feature>
<evidence type="ECO:0000313" key="11">
    <source>
        <dbReference type="EMBL" id="KAF4404373.1"/>
    </source>
</evidence>
<dbReference type="PROSITE" id="PS00972">
    <property type="entry name" value="USP_1"/>
    <property type="match status" value="1"/>
</dbReference>
<dbReference type="InterPro" id="IPR028889">
    <property type="entry name" value="USP"/>
</dbReference>